<feature type="region of interest" description="Disordered" evidence="4">
    <location>
        <begin position="177"/>
        <end position="201"/>
    </location>
</feature>
<feature type="compositionally biased region" description="Basic and acidic residues" evidence="4">
    <location>
        <begin position="177"/>
        <end position="195"/>
    </location>
</feature>
<organism evidence="6">
    <name type="scientific">Caldimicrobium thiodismutans</name>
    <dbReference type="NCBI Taxonomy" id="1653476"/>
    <lineage>
        <taxon>Bacteria</taxon>
        <taxon>Pseudomonadati</taxon>
        <taxon>Thermodesulfobacteriota</taxon>
        <taxon>Thermodesulfobacteria</taxon>
        <taxon>Thermodesulfobacteriales</taxon>
        <taxon>Thermodesulfobacteriaceae</taxon>
        <taxon>Caldimicrobium</taxon>
    </lineage>
</organism>
<evidence type="ECO:0000313" key="6">
    <source>
        <dbReference type="EMBL" id="HGV55829.1"/>
    </source>
</evidence>
<evidence type="ECO:0000256" key="4">
    <source>
        <dbReference type="SAM" id="MobiDB-lite"/>
    </source>
</evidence>
<evidence type="ECO:0000256" key="2">
    <source>
        <dbReference type="ARBA" id="ARBA00022729"/>
    </source>
</evidence>
<feature type="coiled-coil region" evidence="3">
    <location>
        <begin position="52"/>
        <end position="123"/>
    </location>
</feature>
<evidence type="ECO:0000256" key="1">
    <source>
        <dbReference type="ARBA" id="ARBA00009091"/>
    </source>
</evidence>
<keyword evidence="3" id="KW-0175">Coiled coil</keyword>
<dbReference type="EMBL" id="DSZU01000130">
    <property type="protein sequence ID" value="HGV55829.1"/>
    <property type="molecule type" value="Genomic_DNA"/>
</dbReference>
<feature type="signal peptide" evidence="5">
    <location>
        <begin position="1"/>
        <end position="24"/>
    </location>
</feature>
<dbReference type="GO" id="GO:0051082">
    <property type="term" value="F:unfolded protein binding"/>
    <property type="evidence" value="ECO:0007669"/>
    <property type="project" value="InterPro"/>
</dbReference>
<dbReference type="SUPFAM" id="SSF111384">
    <property type="entry name" value="OmpH-like"/>
    <property type="match status" value="1"/>
</dbReference>
<evidence type="ECO:0000256" key="3">
    <source>
        <dbReference type="SAM" id="Coils"/>
    </source>
</evidence>
<feature type="chain" id="PRO_5032960891" evidence="5">
    <location>
        <begin position="25"/>
        <end position="201"/>
    </location>
</feature>
<dbReference type="SMART" id="SM00935">
    <property type="entry name" value="OmpH"/>
    <property type="match status" value="1"/>
</dbReference>
<dbReference type="GO" id="GO:0050821">
    <property type="term" value="P:protein stabilization"/>
    <property type="evidence" value="ECO:0007669"/>
    <property type="project" value="TreeGrafter"/>
</dbReference>
<dbReference type="InterPro" id="IPR024930">
    <property type="entry name" value="Skp_dom_sf"/>
</dbReference>
<keyword evidence="2 5" id="KW-0732">Signal</keyword>
<protein>
    <submittedName>
        <fullName evidence="6">OmpH family outer membrane protein</fullName>
    </submittedName>
</protein>
<evidence type="ECO:0000256" key="5">
    <source>
        <dbReference type="SAM" id="SignalP"/>
    </source>
</evidence>
<dbReference type="Gene3D" id="3.30.910.20">
    <property type="entry name" value="Skp domain"/>
    <property type="match status" value="1"/>
</dbReference>
<proteinExistence type="inferred from homology"/>
<dbReference type="GO" id="GO:0005829">
    <property type="term" value="C:cytosol"/>
    <property type="evidence" value="ECO:0007669"/>
    <property type="project" value="TreeGrafter"/>
</dbReference>
<comment type="similarity">
    <text evidence="1">Belongs to the Skp family.</text>
</comment>
<sequence>MKHMSKGFLLCMVIFILFVGIAQAQPTQEPLKIGVIDIKRVINTSKYGQEVMDQLQKKYEELQAKLEAKGKELEALKEEIEKKGQLWSQELREKKQSEYQKKLRELKAMQEDAQFEMQELERKLLDPVFKELETVIKNFVEKEKYDLILEKTQPGIYYASPRIDLSPQVVDLFNKHYEESKGKKPAEAAKPKEPVKSTPKK</sequence>
<dbReference type="Pfam" id="PF03938">
    <property type="entry name" value="OmpH"/>
    <property type="match status" value="1"/>
</dbReference>
<dbReference type="InterPro" id="IPR005632">
    <property type="entry name" value="Chaperone_Skp"/>
</dbReference>
<dbReference type="PANTHER" id="PTHR35089">
    <property type="entry name" value="CHAPERONE PROTEIN SKP"/>
    <property type="match status" value="1"/>
</dbReference>
<name>A0A832GRV8_9BACT</name>
<accession>A0A832GRV8</accession>
<dbReference type="AlphaFoldDB" id="A0A832GRV8"/>
<comment type="caution">
    <text evidence="6">The sequence shown here is derived from an EMBL/GenBank/DDBJ whole genome shotgun (WGS) entry which is preliminary data.</text>
</comment>
<reference evidence="6" key="1">
    <citation type="journal article" date="2020" name="mSystems">
        <title>Genome- and Community-Level Interaction Insights into Carbon Utilization and Element Cycling Functions of Hydrothermarchaeota in Hydrothermal Sediment.</title>
        <authorList>
            <person name="Zhou Z."/>
            <person name="Liu Y."/>
            <person name="Xu W."/>
            <person name="Pan J."/>
            <person name="Luo Z.H."/>
            <person name="Li M."/>
        </authorList>
    </citation>
    <scope>NUCLEOTIDE SEQUENCE [LARGE SCALE GENOMIC DNA]</scope>
    <source>
        <strain evidence="6">SpSt-605</strain>
    </source>
</reference>
<gene>
    <name evidence="6" type="ORF">ENT73_07120</name>
</gene>
<dbReference type="PANTHER" id="PTHR35089:SF1">
    <property type="entry name" value="CHAPERONE PROTEIN SKP"/>
    <property type="match status" value="1"/>
</dbReference>